<dbReference type="SMART" id="SM00574">
    <property type="entry name" value="POX"/>
    <property type="match status" value="1"/>
</dbReference>
<dbReference type="GO" id="GO:0005634">
    <property type="term" value="C:nucleus"/>
    <property type="evidence" value="ECO:0007669"/>
    <property type="project" value="UniProtKB-SubCell"/>
</dbReference>
<keyword evidence="6" id="KW-0804">Transcription</keyword>
<keyword evidence="12" id="KW-1185">Reference proteome</keyword>
<dbReference type="InterPro" id="IPR006563">
    <property type="entry name" value="POX_dom"/>
</dbReference>
<feature type="DNA-binding region" description="Homeobox" evidence="8">
    <location>
        <begin position="524"/>
        <end position="586"/>
    </location>
</feature>
<evidence type="ECO:0000256" key="7">
    <source>
        <dbReference type="ARBA" id="ARBA00023242"/>
    </source>
</evidence>
<feature type="domain" description="Homeobox" evidence="10">
    <location>
        <begin position="522"/>
        <end position="585"/>
    </location>
</feature>
<evidence type="ECO:0000259" key="10">
    <source>
        <dbReference type="PROSITE" id="PS50071"/>
    </source>
</evidence>
<proteinExistence type="inferred from homology"/>
<dbReference type="Pfam" id="PF07526">
    <property type="entry name" value="POX"/>
    <property type="match status" value="1"/>
</dbReference>
<evidence type="ECO:0000256" key="8">
    <source>
        <dbReference type="PROSITE-ProRule" id="PRU00108"/>
    </source>
</evidence>
<dbReference type="Gene3D" id="1.10.10.60">
    <property type="entry name" value="Homeodomain-like"/>
    <property type="match status" value="1"/>
</dbReference>
<keyword evidence="3" id="KW-0805">Transcription regulation</keyword>
<feature type="region of interest" description="Disordered" evidence="9">
    <location>
        <begin position="276"/>
        <end position="308"/>
    </location>
</feature>
<dbReference type="InterPro" id="IPR008422">
    <property type="entry name" value="KN_HD"/>
</dbReference>
<feature type="compositionally biased region" description="Polar residues" evidence="9">
    <location>
        <begin position="280"/>
        <end position="297"/>
    </location>
</feature>
<evidence type="ECO:0000256" key="2">
    <source>
        <dbReference type="ARBA" id="ARBA00006454"/>
    </source>
</evidence>
<accession>A0A6A2ZCI5</accession>
<feature type="region of interest" description="Disordered" evidence="9">
    <location>
        <begin position="178"/>
        <end position="198"/>
    </location>
</feature>
<comment type="subcellular location">
    <subcellularLocation>
        <location evidence="1 8">Nucleus</location>
    </subcellularLocation>
</comment>
<dbReference type="AlphaFoldDB" id="A0A6A2ZCI5"/>
<feature type="region of interest" description="Disordered" evidence="9">
    <location>
        <begin position="100"/>
        <end position="122"/>
    </location>
</feature>
<evidence type="ECO:0000256" key="5">
    <source>
        <dbReference type="ARBA" id="ARBA00023155"/>
    </source>
</evidence>
<feature type="region of interest" description="Disordered" evidence="9">
    <location>
        <begin position="362"/>
        <end position="386"/>
    </location>
</feature>
<name>A0A6A2ZCI5_HIBSY</name>
<evidence type="ECO:0000256" key="9">
    <source>
        <dbReference type="SAM" id="MobiDB-lite"/>
    </source>
</evidence>
<dbReference type="Proteomes" id="UP000436088">
    <property type="component" value="Unassembled WGS sequence"/>
</dbReference>
<comment type="similarity">
    <text evidence="2">Belongs to the TALE/BELL homeobox family.</text>
</comment>
<keyword evidence="7 8" id="KW-0539">Nucleus</keyword>
<keyword evidence="4 8" id="KW-0238">DNA-binding</keyword>
<keyword evidence="5 8" id="KW-0371">Homeobox</keyword>
<dbReference type="InterPro" id="IPR050224">
    <property type="entry name" value="TALE_homeobox"/>
</dbReference>
<dbReference type="EMBL" id="VEPZ02001181">
    <property type="protein sequence ID" value="KAE8688772.1"/>
    <property type="molecule type" value="Genomic_DNA"/>
</dbReference>
<gene>
    <name evidence="11" type="ORF">F3Y22_tig00110956pilonHSYRG00179</name>
</gene>
<comment type="caution">
    <text evidence="11">The sequence shown here is derived from an EMBL/GenBank/DDBJ whole genome shotgun (WGS) entry which is preliminary data.</text>
</comment>
<dbReference type="Pfam" id="PF05920">
    <property type="entry name" value="Homeobox_KN"/>
    <property type="match status" value="1"/>
</dbReference>
<sequence length="738" mass="82014">MDMSKFRPETSHVAQQSLRDKMRVQQGSNPVQHLDNFPNSLNPDLVHVRSVRSDHLLYDPDVFPSGFFHVPSSSNVLPPLRDAVLHQQLQTAQEHRQILAESPSFSSYARGSTGRESNQDPRFVGEVMSNNARSSNISAATQYLMPNYGNLHFASPSIYQNTPQDVVTSATIGTQELEDASRENQNISKANRGSRMDYCGNQANPLQFGDAGAWMNKPLVEHSQQWCGELATQGLSLSLSSNLPSKICGVDAVQFTEDRCGYDGFHSRRGELKEFKDSKSSNSGNFCSMQNPSSTGKANGKSIQDAGGASSNYVHRQTIPLGPFTGYATILNNSSFLKPARELLDEICHFTKPFNTSDRISGDVDASGSADASTAVETEAGTRKGNNTGASSSTFYCSNESCRTEYQQKKAKLVYMQEEVCRRYMLYHQQMQMVGSSFESVAGLGAATPFFSLALKKVAKNFRCLRNGILEQIRHISRALGEDLSSPTVGTNSSKGDINMSRLKYVGQKSGGVNFSFLEPQQHGWRPQRGLPERSVAILRAWLFEHFLHPYPTDTDKHMLAIQTGLSRNQVSNWFINARVRLWKPMVEEIHMLESKGLAEGNQNLSKSDGKSIISEVRNTWPNEEQSINRSCVNILSDKQVACSNMLVADIAHDVEHWNHEKRSGIDFHIPTNMEGSLVGFAPYEQSRLENGGLGAVSLTLGLRHDVESAQQKQQQYQQQEHHLRRQFGGQLIDDFSG</sequence>
<dbReference type="GO" id="GO:0006355">
    <property type="term" value="P:regulation of DNA-templated transcription"/>
    <property type="evidence" value="ECO:0007669"/>
    <property type="project" value="InterPro"/>
</dbReference>
<dbReference type="CDD" id="cd00086">
    <property type="entry name" value="homeodomain"/>
    <property type="match status" value="1"/>
</dbReference>
<evidence type="ECO:0000256" key="6">
    <source>
        <dbReference type="ARBA" id="ARBA00023163"/>
    </source>
</evidence>
<evidence type="ECO:0000256" key="3">
    <source>
        <dbReference type="ARBA" id="ARBA00023015"/>
    </source>
</evidence>
<dbReference type="InterPro" id="IPR001356">
    <property type="entry name" value="HD"/>
</dbReference>
<protein>
    <recommendedName>
        <fullName evidence="10">Homeobox domain-containing protein</fullName>
    </recommendedName>
</protein>
<evidence type="ECO:0000256" key="4">
    <source>
        <dbReference type="ARBA" id="ARBA00023125"/>
    </source>
</evidence>
<dbReference type="InterPro" id="IPR009057">
    <property type="entry name" value="Homeodomain-like_sf"/>
</dbReference>
<dbReference type="FunFam" id="1.10.10.60:FF:000117">
    <property type="entry name" value="BEL1-like homeodomain protein 9"/>
    <property type="match status" value="1"/>
</dbReference>
<evidence type="ECO:0000313" key="12">
    <source>
        <dbReference type="Proteomes" id="UP000436088"/>
    </source>
</evidence>
<dbReference type="SMART" id="SM00389">
    <property type="entry name" value="HOX"/>
    <property type="match status" value="1"/>
</dbReference>
<evidence type="ECO:0000313" key="11">
    <source>
        <dbReference type="EMBL" id="KAE8688772.1"/>
    </source>
</evidence>
<dbReference type="GO" id="GO:0003677">
    <property type="term" value="F:DNA binding"/>
    <property type="evidence" value="ECO:0007669"/>
    <property type="project" value="UniProtKB-UniRule"/>
</dbReference>
<dbReference type="PANTHER" id="PTHR11850">
    <property type="entry name" value="HOMEOBOX PROTEIN TRANSCRIPTION FACTORS"/>
    <property type="match status" value="1"/>
</dbReference>
<dbReference type="SUPFAM" id="SSF46689">
    <property type="entry name" value="Homeodomain-like"/>
    <property type="match status" value="1"/>
</dbReference>
<feature type="compositionally biased region" description="Polar residues" evidence="9">
    <location>
        <begin position="103"/>
        <end position="116"/>
    </location>
</feature>
<evidence type="ECO:0000256" key="1">
    <source>
        <dbReference type="ARBA" id="ARBA00004123"/>
    </source>
</evidence>
<reference evidence="11" key="1">
    <citation type="submission" date="2019-09" db="EMBL/GenBank/DDBJ databases">
        <title>Draft genome information of white flower Hibiscus syriacus.</title>
        <authorList>
            <person name="Kim Y.-M."/>
        </authorList>
    </citation>
    <scope>NUCLEOTIDE SEQUENCE [LARGE SCALE GENOMIC DNA]</scope>
    <source>
        <strain evidence="11">YM2019G1</strain>
    </source>
</reference>
<dbReference type="PROSITE" id="PS50071">
    <property type="entry name" value="HOMEOBOX_2"/>
    <property type="match status" value="1"/>
</dbReference>
<organism evidence="11 12">
    <name type="scientific">Hibiscus syriacus</name>
    <name type="common">Rose of Sharon</name>
    <dbReference type="NCBI Taxonomy" id="106335"/>
    <lineage>
        <taxon>Eukaryota</taxon>
        <taxon>Viridiplantae</taxon>
        <taxon>Streptophyta</taxon>
        <taxon>Embryophyta</taxon>
        <taxon>Tracheophyta</taxon>
        <taxon>Spermatophyta</taxon>
        <taxon>Magnoliopsida</taxon>
        <taxon>eudicotyledons</taxon>
        <taxon>Gunneridae</taxon>
        <taxon>Pentapetalae</taxon>
        <taxon>rosids</taxon>
        <taxon>malvids</taxon>
        <taxon>Malvales</taxon>
        <taxon>Malvaceae</taxon>
        <taxon>Malvoideae</taxon>
        <taxon>Hibiscus</taxon>
    </lineage>
</organism>